<dbReference type="Proteomes" id="UP000321490">
    <property type="component" value="Unassembled WGS sequence"/>
</dbReference>
<comment type="caution">
    <text evidence="1">The sequence shown here is derived from an EMBL/GenBank/DDBJ whole genome shotgun (WGS) entry which is preliminary data.</text>
</comment>
<evidence type="ECO:0000313" key="1">
    <source>
        <dbReference type="EMBL" id="TWH75226.1"/>
    </source>
</evidence>
<proteinExistence type="predicted"/>
<reference evidence="1 2" key="1">
    <citation type="submission" date="2019-07" db="EMBL/GenBank/DDBJ databases">
        <title>R&amp;d 2014.</title>
        <authorList>
            <person name="Klenk H.-P."/>
        </authorList>
    </citation>
    <scope>NUCLEOTIDE SEQUENCE [LARGE SCALE GENOMIC DNA]</scope>
    <source>
        <strain evidence="1 2">DSM 45764</strain>
    </source>
</reference>
<organism evidence="1 2">
    <name type="scientific">Modestobacter roseus</name>
    <dbReference type="NCBI Taxonomy" id="1181884"/>
    <lineage>
        <taxon>Bacteria</taxon>
        <taxon>Bacillati</taxon>
        <taxon>Actinomycetota</taxon>
        <taxon>Actinomycetes</taxon>
        <taxon>Geodermatophilales</taxon>
        <taxon>Geodermatophilaceae</taxon>
        <taxon>Modestobacter</taxon>
    </lineage>
</organism>
<sequence length="196" mass="20511">MGRDADAAWWLVDEDGVVLAGPFPSQLDAAVAGLTADGWFAEPGYGACRADGTLSRQFSPEDRSWLAHLSSLLDRLADDWDPLISDADPLTGLVCEITAAVAEAGLPLHDCAGRTADRALGGVCLTPSPERDGVVVSWTQHDRTSVGRVRGPETDAVVQQTMNAAVADVLSASGFLVEALGAVAVVRAADNPTTWE</sequence>
<evidence type="ECO:0000313" key="2">
    <source>
        <dbReference type="Proteomes" id="UP000321490"/>
    </source>
</evidence>
<name>A0A562IWI9_9ACTN</name>
<keyword evidence="2" id="KW-1185">Reference proteome</keyword>
<gene>
    <name evidence="1" type="ORF">JD78_03781</name>
</gene>
<dbReference type="AlphaFoldDB" id="A0A562IWI9"/>
<protein>
    <submittedName>
        <fullName evidence="1">Uncharacterized protein</fullName>
    </submittedName>
</protein>
<accession>A0A562IWI9</accession>
<dbReference type="EMBL" id="VLKF01000001">
    <property type="protein sequence ID" value="TWH75226.1"/>
    <property type="molecule type" value="Genomic_DNA"/>
</dbReference>